<sequence length="150" mass="16408">MLTDLSLAALHHVLVFGLVSMLVTQSVLLRGRMDAGVLAKLGGIDRGYGAVAVLLLVVGLLRVFHGIKGEDFYLHNPWFHAKLGAYLLAGVLSIWPTLRFLRWRKALKADPGFLPTTVEVCGLHRIVRFELALVGVIFLLAAAMARYGGF</sequence>
<protein>
    <submittedName>
        <fullName evidence="2">DUF2214 family protein</fullName>
    </submittedName>
</protein>
<dbReference type="EMBL" id="BAAAZU010000004">
    <property type="protein sequence ID" value="GAA3919289.1"/>
    <property type="molecule type" value="Genomic_DNA"/>
</dbReference>
<dbReference type="InterPro" id="IPR018706">
    <property type="entry name" value="DUF2214_membrane"/>
</dbReference>
<feature type="transmembrane region" description="Helical" evidence="1">
    <location>
        <begin position="79"/>
        <end position="98"/>
    </location>
</feature>
<dbReference type="RefSeq" id="WP_344758957.1">
    <property type="nucleotide sequence ID" value="NZ_BAAAZU010000004.1"/>
</dbReference>
<dbReference type="Pfam" id="PF09980">
    <property type="entry name" value="DUF2214"/>
    <property type="match status" value="1"/>
</dbReference>
<keyword evidence="1" id="KW-0812">Transmembrane</keyword>
<name>A0ABP7MBY2_9GAMM</name>
<accession>A0ABP7MBY2</accession>
<keyword evidence="3" id="KW-1185">Reference proteome</keyword>
<reference evidence="3" key="1">
    <citation type="journal article" date="2019" name="Int. J. Syst. Evol. Microbiol.">
        <title>The Global Catalogue of Microorganisms (GCM) 10K type strain sequencing project: providing services to taxonomists for standard genome sequencing and annotation.</title>
        <authorList>
            <consortium name="The Broad Institute Genomics Platform"/>
            <consortium name="The Broad Institute Genome Sequencing Center for Infectious Disease"/>
            <person name="Wu L."/>
            <person name="Ma J."/>
        </authorList>
    </citation>
    <scope>NUCLEOTIDE SEQUENCE [LARGE SCALE GENOMIC DNA]</scope>
    <source>
        <strain evidence="3">JCM 16916</strain>
    </source>
</reference>
<comment type="caution">
    <text evidence="2">The sequence shown here is derived from an EMBL/GenBank/DDBJ whole genome shotgun (WGS) entry which is preliminary data.</text>
</comment>
<dbReference type="Proteomes" id="UP001501727">
    <property type="component" value="Unassembled WGS sequence"/>
</dbReference>
<keyword evidence="1" id="KW-1133">Transmembrane helix</keyword>
<evidence type="ECO:0000313" key="2">
    <source>
        <dbReference type="EMBL" id="GAA3919289.1"/>
    </source>
</evidence>
<evidence type="ECO:0000256" key="1">
    <source>
        <dbReference type="SAM" id="Phobius"/>
    </source>
</evidence>
<feature type="transmembrane region" description="Helical" evidence="1">
    <location>
        <begin position="48"/>
        <end position="67"/>
    </location>
</feature>
<evidence type="ECO:0000313" key="3">
    <source>
        <dbReference type="Proteomes" id="UP001501727"/>
    </source>
</evidence>
<feature type="transmembrane region" description="Helical" evidence="1">
    <location>
        <begin position="131"/>
        <end position="149"/>
    </location>
</feature>
<proteinExistence type="predicted"/>
<keyword evidence="1" id="KW-0472">Membrane</keyword>
<feature type="transmembrane region" description="Helical" evidence="1">
    <location>
        <begin position="6"/>
        <end position="28"/>
    </location>
</feature>
<organism evidence="2 3">
    <name type="scientific">Luteimonas lutimaris</name>
    <dbReference type="NCBI Taxonomy" id="698645"/>
    <lineage>
        <taxon>Bacteria</taxon>
        <taxon>Pseudomonadati</taxon>
        <taxon>Pseudomonadota</taxon>
        <taxon>Gammaproteobacteria</taxon>
        <taxon>Lysobacterales</taxon>
        <taxon>Lysobacteraceae</taxon>
        <taxon>Luteimonas</taxon>
    </lineage>
</organism>
<gene>
    <name evidence="2" type="ORF">GCM10022229_11090</name>
</gene>